<dbReference type="Gene3D" id="3.40.109.10">
    <property type="entry name" value="NADH Oxidase"/>
    <property type="match status" value="1"/>
</dbReference>
<dbReference type="SUPFAM" id="SSF55469">
    <property type="entry name" value="FMN-dependent nitroreductase-like"/>
    <property type="match status" value="1"/>
</dbReference>
<dbReference type="InterPro" id="IPR006311">
    <property type="entry name" value="TAT_signal"/>
</dbReference>
<dbReference type="Proteomes" id="UP000196531">
    <property type="component" value="Unassembled WGS sequence"/>
</dbReference>
<dbReference type="PROSITE" id="PS51257">
    <property type="entry name" value="PROKAR_LIPOPROTEIN"/>
    <property type="match status" value="1"/>
</dbReference>
<dbReference type="EMBL" id="MAAO01000006">
    <property type="protein sequence ID" value="OUR96907.1"/>
    <property type="molecule type" value="Genomic_DNA"/>
</dbReference>
<name>A0A1Y5F7K6_9BACT</name>
<dbReference type="GO" id="GO:0016491">
    <property type="term" value="F:oxidoreductase activity"/>
    <property type="evidence" value="ECO:0007669"/>
    <property type="project" value="InterPro"/>
</dbReference>
<comment type="caution">
    <text evidence="1">The sequence shown here is derived from an EMBL/GenBank/DDBJ whole genome shotgun (WGS) entry which is preliminary data.</text>
</comment>
<dbReference type="AlphaFoldDB" id="A0A1Y5F7K6"/>
<dbReference type="InterPro" id="IPR000415">
    <property type="entry name" value="Nitroreductase-like"/>
</dbReference>
<gene>
    <name evidence="1" type="ORF">A9Q84_11265</name>
</gene>
<evidence type="ECO:0000313" key="1">
    <source>
        <dbReference type="EMBL" id="OUR96907.1"/>
    </source>
</evidence>
<accession>A0A1Y5F7K6</accession>
<dbReference type="PROSITE" id="PS51318">
    <property type="entry name" value="TAT"/>
    <property type="match status" value="1"/>
</dbReference>
<protein>
    <recommendedName>
        <fullName evidence="3">Twin-arginine translocation pathway signal protein</fullName>
    </recommendedName>
</protein>
<proteinExistence type="predicted"/>
<reference evidence="2" key="1">
    <citation type="journal article" date="2017" name="Proc. Natl. Acad. Sci. U.S.A.">
        <title>Simulation of Deepwater Horizon oil plume reveals substrate specialization within a complex community of hydrocarbon-degraders.</title>
        <authorList>
            <person name="Hu P."/>
            <person name="Dubinsky E.A."/>
            <person name="Probst A.J."/>
            <person name="Wang J."/>
            <person name="Sieber C.M.K."/>
            <person name="Tom L.M."/>
            <person name="Gardinali P."/>
            <person name="Banfield J.F."/>
            <person name="Atlas R.M."/>
            <person name="Andersen G.L."/>
        </authorList>
    </citation>
    <scope>NUCLEOTIDE SEQUENCE [LARGE SCALE GENOMIC DNA]</scope>
</reference>
<evidence type="ECO:0000313" key="2">
    <source>
        <dbReference type="Proteomes" id="UP000196531"/>
    </source>
</evidence>
<dbReference type="NCBIfam" id="NF047509">
    <property type="entry name" value="Rv3131_FMN_oxido"/>
    <property type="match status" value="1"/>
</dbReference>
<sequence length="389" mass="44384">MKKTNVRRRDFIKVLGVGGTAVLLPSALSGCSDRELLGLSPWHGPRNDMELRLKIISYGILAPNPHNKQPWKIQLKEGNKFDLFVDRGRLLPETDPFYRQIHIGQGTFLENIQIAAAHFGYHAKITYFPKGNYSNQAISHLPVVEVSLLKSSQTMDSSLFESILKRQSNKSVYKKINIKQDVFDKFSNCINEMGITFSYSKDDKQLEVLHKIMSEGMTIETGNHKRDMETIKMFRFNDQEVNKYRDGFGIAQTGKSGLVKKIVETLFLDRSSTEKDPSSFGKQAVTLTTDQANSASAYCWLLTDHNERIDQVLVGQVYNRINLIATKLGLAMHPMSQVLQEYKDMSHLQEKFLRELDIPKGKTVQMFFRLGKADPIEHSPRRKLKSLLV</sequence>
<organism evidence="1 2">
    <name type="scientific">Halobacteriovorax marinus</name>
    <dbReference type="NCBI Taxonomy" id="97084"/>
    <lineage>
        <taxon>Bacteria</taxon>
        <taxon>Pseudomonadati</taxon>
        <taxon>Bdellovibrionota</taxon>
        <taxon>Bacteriovoracia</taxon>
        <taxon>Bacteriovoracales</taxon>
        <taxon>Halobacteriovoraceae</taxon>
        <taxon>Halobacteriovorax</taxon>
    </lineage>
</organism>
<evidence type="ECO:0008006" key="3">
    <source>
        <dbReference type="Google" id="ProtNLM"/>
    </source>
</evidence>